<dbReference type="Proteomes" id="UP000257039">
    <property type="component" value="Unassembled WGS sequence"/>
</dbReference>
<dbReference type="EC" id="2.5.1.75" evidence="10"/>
<keyword evidence="6 10" id="KW-0547">Nucleotide-binding</keyword>
<keyword evidence="7 10" id="KW-0067">ATP-binding</keyword>
<evidence type="ECO:0000256" key="2">
    <source>
        <dbReference type="ARBA" id="ARBA00003213"/>
    </source>
</evidence>
<protein>
    <recommendedName>
        <fullName evidence="10">tRNA dimethylallyltransferase</fullName>
        <ecNumber evidence="10">2.5.1.75</ecNumber>
    </recommendedName>
    <alternativeName>
        <fullName evidence="10">Dimethylallyl diphosphate:tRNA dimethylallyltransferase</fullName>
        <shortName evidence="10">DMAPP:tRNA dimethylallyltransferase</shortName>
        <shortName evidence="10">DMATase</shortName>
    </alternativeName>
    <alternativeName>
        <fullName evidence="10">Isopentenyl-diphosphate:tRNA isopentenyltransferase</fullName>
        <shortName evidence="10">IPP transferase</shortName>
        <shortName evidence="10">IPPT</shortName>
        <shortName evidence="10">IPTase</shortName>
    </alternativeName>
</protein>
<feature type="binding site" evidence="10">
    <location>
        <begin position="29"/>
        <end position="34"/>
    </location>
    <ligand>
        <name>substrate</name>
    </ligand>
</feature>
<evidence type="ECO:0000256" key="5">
    <source>
        <dbReference type="ARBA" id="ARBA00022694"/>
    </source>
</evidence>
<comment type="catalytic activity">
    <reaction evidence="9 10 11">
        <text>adenosine(37) in tRNA + dimethylallyl diphosphate = N(6)-dimethylallyladenosine(37) in tRNA + diphosphate</text>
        <dbReference type="Rhea" id="RHEA:26482"/>
        <dbReference type="Rhea" id="RHEA-COMP:10162"/>
        <dbReference type="Rhea" id="RHEA-COMP:10375"/>
        <dbReference type="ChEBI" id="CHEBI:33019"/>
        <dbReference type="ChEBI" id="CHEBI:57623"/>
        <dbReference type="ChEBI" id="CHEBI:74411"/>
        <dbReference type="ChEBI" id="CHEBI:74415"/>
        <dbReference type="EC" id="2.5.1.75"/>
    </reaction>
</comment>
<evidence type="ECO:0000256" key="12">
    <source>
        <dbReference type="RuleBase" id="RU003784"/>
    </source>
</evidence>
<dbReference type="GO" id="GO:0052381">
    <property type="term" value="F:tRNA dimethylallyltransferase activity"/>
    <property type="evidence" value="ECO:0007669"/>
    <property type="project" value="UniProtKB-UniRule"/>
</dbReference>
<dbReference type="RefSeq" id="WP_094787297.1">
    <property type="nucleotide sequence ID" value="NZ_NDXW01000001.1"/>
</dbReference>
<accession>A0A4P9VNV2</accession>
<dbReference type="InterPro" id="IPR039657">
    <property type="entry name" value="Dimethylallyltransferase"/>
</dbReference>
<reference evidence="14 15" key="1">
    <citation type="submission" date="2017-04" db="EMBL/GenBank/DDBJ databases">
        <title>Draft genome sequence of Zooshikella ganghwensis VG4 isolated from Red Sea sediments.</title>
        <authorList>
            <person name="Rehman Z."/>
            <person name="Alam I."/>
            <person name="Kamau A."/>
            <person name="Bajic V."/>
            <person name="Leiknes T."/>
        </authorList>
    </citation>
    <scope>NUCLEOTIDE SEQUENCE [LARGE SCALE GENOMIC DNA]</scope>
    <source>
        <strain evidence="14 15">VG4</strain>
    </source>
</reference>
<dbReference type="InterPro" id="IPR018022">
    <property type="entry name" value="IPT"/>
</dbReference>
<evidence type="ECO:0000256" key="1">
    <source>
        <dbReference type="ARBA" id="ARBA00001946"/>
    </source>
</evidence>
<keyword evidence="5 10" id="KW-0819">tRNA processing</keyword>
<feature type="site" description="Interaction with substrate tRNA" evidence="10">
    <location>
        <position position="117"/>
    </location>
</feature>
<dbReference type="InterPro" id="IPR027417">
    <property type="entry name" value="P-loop_NTPase"/>
</dbReference>
<evidence type="ECO:0000313" key="14">
    <source>
        <dbReference type="EMBL" id="RDH44084.1"/>
    </source>
</evidence>
<evidence type="ECO:0000256" key="13">
    <source>
        <dbReference type="RuleBase" id="RU003785"/>
    </source>
</evidence>
<evidence type="ECO:0000256" key="11">
    <source>
        <dbReference type="RuleBase" id="RU003783"/>
    </source>
</evidence>
<dbReference type="SUPFAM" id="SSF52540">
    <property type="entry name" value="P-loop containing nucleoside triphosphate hydrolases"/>
    <property type="match status" value="2"/>
</dbReference>
<evidence type="ECO:0000256" key="8">
    <source>
        <dbReference type="ARBA" id="ARBA00022842"/>
    </source>
</evidence>
<dbReference type="GO" id="GO:0006400">
    <property type="term" value="P:tRNA modification"/>
    <property type="evidence" value="ECO:0007669"/>
    <property type="project" value="TreeGrafter"/>
</dbReference>
<dbReference type="AlphaFoldDB" id="A0A4P9VNV2"/>
<evidence type="ECO:0000256" key="3">
    <source>
        <dbReference type="ARBA" id="ARBA00005842"/>
    </source>
</evidence>
<dbReference type="PANTHER" id="PTHR11088:SF60">
    <property type="entry name" value="TRNA DIMETHYLALLYLTRANSFERASE"/>
    <property type="match status" value="1"/>
</dbReference>
<evidence type="ECO:0000256" key="6">
    <source>
        <dbReference type="ARBA" id="ARBA00022741"/>
    </source>
</evidence>
<dbReference type="PANTHER" id="PTHR11088">
    <property type="entry name" value="TRNA DIMETHYLALLYLTRANSFERASE"/>
    <property type="match status" value="1"/>
</dbReference>
<comment type="similarity">
    <text evidence="3 10 13">Belongs to the IPP transferase family.</text>
</comment>
<dbReference type="Pfam" id="PF01715">
    <property type="entry name" value="IPPT"/>
    <property type="match status" value="1"/>
</dbReference>
<feature type="binding site" evidence="10">
    <location>
        <begin position="27"/>
        <end position="34"/>
    </location>
    <ligand>
        <name>ATP</name>
        <dbReference type="ChEBI" id="CHEBI:30616"/>
    </ligand>
</feature>
<keyword evidence="8 10" id="KW-0460">Magnesium</keyword>
<keyword evidence="15" id="KW-1185">Reference proteome</keyword>
<keyword evidence="4 10" id="KW-0808">Transferase</keyword>
<sequence length="324" mass="37473">MPSSLDSTRFAAVQNNPDQINLIVVLGPTASGKTHLAVQLAGWLQGEIISADSRQVYRGMDIGSGKDLEEYGSCPYHLIDIVNPGDEYNVHRYQRDCFSVIQGLWQKNSWPVMVGGTGLYIESVINGYRFVDIPENPELDEELKDLSIEQLQQRLLTLSQHRQQPLHNSSDLQHRARLEQAIKIAEAELAGFSVPKLPTINPLLIGIRWDRPTLRKRITERLMQRLNNGMIEEVESLLQQGVTHEMLDWCGLEYRFVSLYLQNQLNFNDMKQKLNSQIHQFAKRQDTWFRRMERQGWIIHWLDAKHDITQQAQSVLTQNQLYMP</sequence>
<gene>
    <name evidence="10" type="primary">miaA</name>
    <name evidence="14" type="ORF">B9G39_11840</name>
</gene>
<proteinExistence type="inferred from homology"/>
<dbReference type="EMBL" id="NDXW01000001">
    <property type="protein sequence ID" value="RDH44084.1"/>
    <property type="molecule type" value="Genomic_DNA"/>
</dbReference>
<dbReference type="NCBIfam" id="TIGR00174">
    <property type="entry name" value="miaA"/>
    <property type="match status" value="1"/>
</dbReference>
<evidence type="ECO:0000256" key="10">
    <source>
        <dbReference type="HAMAP-Rule" id="MF_00185"/>
    </source>
</evidence>
<evidence type="ECO:0000256" key="9">
    <source>
        <dbReference type="ARBA" id="ARBA00049563"/>
    </source>
</evidence>
<feature type="region of interest" description="Interaction with substrate tRNA" evidence="10">
    <location>
        <begin position="52"/>
        <end position="55"/>
    </location>
</feature>
<comment type="subunit">
    <text evidence="10">Monomer.</text>
</comment>
<comment type="cofactor">
    <cofactor evidence="1 10">
        <name>Mg(2+)</name>
        <dbReference type="ChEBI" id="CHEBI:18420"/>
    </cofactor>
</comment>
<dbReference type="GO" id="GO:0005524">
    <property type="term" value="F:ATP binding"/>
    <property type="evidence" value="ECO:0007669"/>
    <property type="project" value="UniProtKB-UniRule"/>
</dbReference>
<evidence type="ECO:0000313" key="15">
    <source>
        <dbReference type="Proteomes" id="UP000257039"/>
    </source>
</evidence>
<name>A0A4P9VNV2_9GAMM</name>
<evidence type="ECO:0000256" key="4">
    <source>
        <dbReference type="ARBA" id="ARBA00022679"/>
    </source>
</evidence>
<comment type="function">
    <text evidence="2 10 12">Catalyzes the transfer of a dimethylallyl group onto the adenine at position 37 in tRNAs that read codons beginning with uridine, leading to the formation of N6-(dimethylallyl)adenosine (i(6)A).</text>
</comment>
<organism evidence="14 15">
    <name type="scientific">Zooshikella ganghwensis</name>
    <dbReference type="NCBI Taxonomy" id="202772"/>
    <lineage>
        <taxon>Bacteria</taxon>
        <taxon>Pseudomonadati</taxon>
        <taxon>Pseudomonadota</taxon>
        <taxon>Gammaproteobacteria</taxon>
        <taxon>Oceanospirillales</taxon>
        <taxon>Zooshikellaceae</taxon>
        <taxon>Zooshikella</taxon>
    </lineage>
</organism>
<dbReference type="Gene3D" id="3.40.50.300">
    <property type="entry name" value="P-loop containing nucleotide triphosphate hydrolases"/>
    <property type="match status" value="1"/>
</dbReference>
<evidence type="ECO:0000256" key="7">
    <source>
        <dbReference type="ARBA" id="ARBA00022840"/>
    </source>
</evidence>
<dbReference type="HAMAP" id="MF_00185">
    <property type="entry name" value="IPP_trans"/>
    <property type="match status" value="1"/>
</dbReference>
<comment type="caution">
    <text evidence="14">The sequence shown here is derived from an EMBL/GenBank/DDBJ whole genome shotgun (WGS) entry which is preliminary data.</text>
</comment>
<comment type="caution">
    <text evidence="10">Lacks conserved residue(s) required for the propagation of feature annotation.</text>
</comment>